<dbReference type="AlphaFoldDB" id="K6D4T7"/>
<proteinExistence type="predicted"/>
<dbReference type="PATRIC" id="fig|1131731.3.peg.3830"/>
<accession>K6D4T7</accession>
<dbReference type="RefSeq" id="WP_003332962.1">
    <property type="nucleotide sequence ID" value="NZ_AJLR01000148.1"/>
</dbReference>
<gene>
    <name evidence="1" type="ORF">BAZO_18768</name>
</gene>
<reference evidence="1 2" key="1">
    <citation type="journal article" date="2012" name="Front. Microbiol.">
        <title>Redundancy and modularity in membrane-associated dissimilatory nitrate reduction in Bacillus.</title>
        <authorList>
            <person name="Heylen K."/>
            <person name="Keltjens J."/>
        </authorList>
    </citation>
    <scope>NUCLEOTIDE SEQUENCE [LARGE SCALE GENOMIC DNA]</scope>
    <source>
        <strain evidence="1 2">LMG 9581</strain>
    </source>
</reference>
<evidence type="ECO:0008006" key="3">
    <source>
        <dbReference type="Google" id="ProtNLM"/>
    </source>
</evidence>
<evidence type="ECO:0000313" key="1">
    <source>
        <dbReference type="EMBL" id="EKN63048.1"/>
    </source>
</evidence>
<sequence length="83" mass="9710">MADVKIEFSYQDNDRTISFFDLKDIVNDETFDMIKNQILTFDKKIKEAAIVHLLNQEVGKENAKQIAVDVKVFEQKRELSVME</sequence>
<protein>
    <recommendedName>
        <fullName evidence="3">DUF2922 domain-containing protein</fullName>
    </recommendedName>
</protein>
<dbReference type="Proteomes" id="UP000006315">
    <property type="component" value="Unassembled WGS sequence"/>
</dbReference>
<keyword evidence="2" id="KW-1185">Reference proteome</keyword>
<comment type="caution">
    <text evidence="1">The sequence shown here is derived from an EMBL/GenBank/DDBJ whole genome shotgun (WGS) entry which is preliminary data.</text>
</comment>
<evidence type="ECO:0000313" key="2">
    <source>
        <dbReference type="Proteomes" id="UP000006315"/>
    </source>
</evidence>
<name>K6D4T7_SCHAZ</name>
<dbReference type="EMBL" id="AJLR01000148">
    <property type="protein sequence ID" value="EKN63048.1"/>
    <property type="molecule type" value="Genomic_DNA"/>
</dbReference>
<organism evidence="1 2">
    <name type="scientific">Schinkia azotoformans LMG 9581</name>
    <dbReference type="NCBI Taxonomy" id="1131731"/>
    <lineage>
        <taxon>Bacteria</taxon>
        <taxon>Bacillati</taxon>
        <taxon>Bacillota</taxon>
        <taxon>Bacilli</taxon>
        <taxon>Bacillales</taxon>
        <taxon>Bacillaceae</taxon>
        <taxon>Calidifontibacillus/Schinkia group</taxon>
        <taxon>Schinkia</taxon>
    </lineage>
</organism>